<gene>
    <name evidence="4" type="ORF">V6N11_022721</name>
</gene>
<keyword evidence="1" id="KW-0175">Coiled coil</keyword>
<keyword evidence="5" id="KW-1185">Reference proteome</keyword>
<accession>A0ABR2TKA2</accession>
<feature type="domain" description="NAB" evidence="3">
    <location>
        <begin position="10"/>
        <end position="90"/>
    </location>
</feature>
<evidence type="ECO:0000256" key="1">
    <source>
        <dbReference type="ARBA" id="ARBA00023054"/>
    </source>
</evidence>
<dbReference type="EMBL" id="JBBPBN010000005">
    <property type="protein sequence ID" value="KAK9037821.1"/>
    <property type="molecule type" value="Genomic_DNA"/>
</dbReference>
<dbReference type="InterPro" id="IPR011684">
    <property type="entry name" value="NAB"/>
</dbReference>
<reference evidence="4 5" key="1">
    <citation type="journal article" date="2024" name="G3 (Bethesda)">
        <title>Genome assembly of Hibiscus sabdariffa L. provides insights into metabolisms of medicinal natural products.</title>
        <authorList>
            <person name="Kim T."/>
        </authorList>
    </citation>
    <scope>NUCLEOTIDE SEQUENCE [LARGE SCALE GENOMIC DNA]</scope>
    <source>
        <strain evidence="4">TK-2024</strain>
        <tissue evidence="4">Old leaves</tissue>
    </source>
</reference>
<dbReference type="Pfam" id="PF07765">
    <property type="entry name" value="KIP1"/>
    <property type="match status" value="1"/>
</dbReference>
<sequence>MLQTAASNEYSWRWASHIRTKQSKWLEHNLQDMEKRLRYVLKLVEEDADSFAERAEMYYKKRPELIHFVVEAYRAYRVLAERYDHLSAELQNANQAITSVFPGQPSFWNKPQENLKGDIPVVPRLPVEDLKAEGIGEIDMIIEEHEARNVMAATSLSDIMLQLKELKKSNAMKDKEILSLRRELNLSRAGVSQSNNTDQHAEPRVSAEKSMVVEISPSEEEVKEHIGVMLTDQSQTLSDIEEKFRMNIDELLNENLDFWFRFSTAVQEIPKFENGVKDLQAEISELDERRKQDGSGTVKSSIMSDVRPLYKHLTEVQSELNGWVERSLLLEDELKNRFSSLCDIQEEITKELKASAAEDEFRFTSYQAAKFQGEILNMKQENNKVAEELQAGLDEARTLQLEVERTMAKLSEDWEISGSKINRSGQLQHSDSPNRVPLRSFIFGVKPKKQKTSIFARVHPALRKYTALRSLYSSK</sequence>
<evidence type="ECO:0000256" key="2">
    <source>
        <dbReference type="SAM" id="MobiDB-lite"/>
    </source>
</evidence>
<name>A0ABR2TKA2_9ROSI</name>
<dbReference type="InterPro" id="IPR056889">
    <property type="entry name" value="NET2A-D/KIP1-like_C"/>
</dbReference>
<evidence type="ECO:0000313" key="4">
    <source>
        <dbReference type="EMBL" id="KAK9037821.1"/>
    </source>
</evidence>
<feature type="region of interest" description="Disordered" evidence="2">
    <location>
        <begin position="189"/>
        <end position="210"/>
    </location>
</feature>
<organism evidence="4 5">
    <name type="scientific">Hibiscus sabdariffa</name>
    <name type="common">roselle</name>
    <dbReference type="NCBI Taxonomy" id="183260"/>
    <lineage>
        <taxon>Eukaryota</taxon>
        <taxon>Viridiplantae</taxon>
        <taxon>Streptophyta</taxon>
        <taxon>Embryophyta</taxon>
        <taxon>Tracheophyta</taxon>
        <taxon>Spermatophyta</taxon>
        <taxon>Magnoliopsida</taxon>
        <taxon>eudicotyledons</taxon>
        <taxon>Gunneridae</taxon>
        <taxon>Pentapetalae</taxon>
        <taxon>rosids</taxon>
        <taxon>malvids</taxon>
        <taxon>Malvales</taxon>
        <taxon>Malvaceae</taxon>
        <taxon>Malvoideae</taxon>
        <taxon>Hibiscus</taxon>
    </lineage>
</organism>
<dbReference type="PANTHER" id="PTHR31631:SF0">
    <property type="entry name" value="PROTEIN NETWORKED 2D"/>
    <property type="match status" value="1"/>
</dbReference>
<protein>
    <recommendedName>
        <fullName evidence="3">NAB domain-containing protein</fullName>
    </recommendedName>
</protein>
<dbReference type="PANTHER" id="PTHR31631">
    <property type="entry name" value="PROTEIN NETWORKED 2D"/>
    <property type="match status" value="1"/>
</dbReference>
<evidence type="ECO:0000259" key="3">
    <source>
        <dbReference type="PROSITE" id="PS51774"/>
    </source>
</evidence>
<proteinExistence type="predicted"/>
<dbReference type="Proteomes" id="UP001396334">
    <property type="component" value="Unassembled WGS sequence"/>
</dbReference>
<dbReference type="PROSITE" id="PS51774">
    <property type="entry name" value="NAB"/>
    <property type="match status" value="1"/>
</dbReference>
<dbReference type="Pfam" id="PF24918">
    <property type="entry name" value="NET2A_C"/>
    <property type="match status" value="1"/>
</dbReference>
<evidence type="ECO:0000313" key="5">
    <source>
        <dbReference type="Proteomes" id="UP001396334"/>
    </source>
</evidence>
<comment type="caution">
    <text evidence="4">The sequence shown here is derived from an EMBL/GenBank/DDBJ whole genome shotgun (WGS) entry which is preliminary data.</text>
</comment>